<comment type="caution">
    <text evidence="5">The sequence shown here is derived from an EMBL/GenBank/DDBJ whole genome shotgun (WGS) entry which is preliminary data.</text>
</comment>
<dbReference type="Gene3D" id="2.130.10.10">
    <property type="entry name" value="YVTN repeat-like/Quinoprotein amine dehydrogenase"/>
    <property type="match status" value="1"/>
</dbReference>
<feature type="compositionally biased region" description="Polar residues" evidence="2">
    <location>
        <begin position="1481"/>
        <end position="1490"/>
    </location>
</feature>
<accession>A0A167WU01</accession>
<comment type="similarity">
    <text evidence="1">Belongs to the VPS8 family.</text>
</comment>
<dbReference type="InterPro" id="IPR045111">
    <property type="entry name" value="Vps41/Vps8"/>
</dbReference>
<dbReference type="PANTHER" id="PTHR12616">
    <property type="entry name" value="VACUOLAR PROTEIN SORTING VPS41"/>
    <property type="match status" value="1"/>
</dbReference>
<evidence type="ECO:0000313" key="5">
    <source>
        <dbReference type="EMBL" id="KZZ89268.1"/>
    </source>
</evidence>
<dbReference type="InterPro" id="IPR025941">
    <property type="entry name" value="Vps8_central_dom"/>
</dbReference>
<dbReference type="Proteomes" id="UP000242877">
    <property type="component" value="Unassembled WGS sequence"/>
</dbReference>
<dbReference type="OrthoDB" id="289913at2759"/>
<proteinExistence type="inferred from homology"/>
<feature type="compositionally biased region" description="Polar residues" evidence="2">
    <location>
        <begin position="46"/>
        <end position="58"/>
    </location>
</feature>
<feature type="region of interest" description="Disordered" evidence="2">
    <location>
        <begin position="1"/>
        <end position="113"/>
    </location>
</feature>
<dbReference type="VEuPathDB" id="FungiDB:AAP_04415"/>
<evidence type="ECO:0000256" key="2">
    <source>
        <dbReference type="SAM" id="MobiDB-lite"/>
    </source>
</evidence>
<feature type="domain" description="VPS8-like TPR-like repeats" evidence="4">
    <location>
        <begin position="1201"/>
        <end position="1393"/>
    </location>
</feature>
<dbReference type="GO" id="GO:0006623">
    <property type="term" value="P:protein targeting to vacuole"/>
    <property type="evidence" value="ECO:0007669"/>
    <property type="project" value="InterPro"/>
</dbReference>
<feature type="region of interest" description="Disordered" evidence="2">
    <location>
        <begin position="1478"/>
        <end position="1508"/>
    </location>
</feature>
<sequence length="1559" mass="173070">MSSMSTGSDHETGEVDIGSDCDDIELPPESQAVSSGNDQPIAEVENNANLEPKTSASISDDGLHTADTNRVSDAAVNMDSPSDIASAPDSGPSLRGSPIPSVPGSVSSRRISGSIRSPVHRPFDLRFQSRISSSSSSLFRSSPNFFMSRTPSLASYTYSNASDTFESSSSPWEVVKWTKLRKITGHAFSELGKRNFGQPTCLAVSTSIIIGTHKGLILVFDYQQNLRHIIGQGTKAVQCGAVTSLAISADHTTIAAGHADGTIFTWEIARSARPFLTISSAPLAQAGVKGHNGHVLGASVIHIGFLGIRHTALVSADDRGMAFSHLATRGTGPIGRRVKTTRILGRYPDDLLIVGRKRKPSSVLAFSPLPLGNVGQATDSMGLVAMLTPYLLVIVSTTPVAETHALTACLAWFPAIRLKGSNSETSRTKLVYCWSNVLTVLEVTEIPPDPSDPEKPPTLAFQPQNRWTANESIVAVQWVSRSVLAVLTITQQLLILEDKTLRVTDSFDLVNRQLYHVDSFSQQLHSLVEMLDEEDQSMHGVVADAFYMSFRSYKGRLFLLGVNDISVGSLSNWADRLYALMEASHFVAAIRLAKSYYVGNSEKLTVGLPEDDEARHDIVRDRLLEMMSASVRYVFGKNGGQSTAGFTKEQLKDLADACITACIVLNDRELLFNDLYEYYEENESASVFMDALEPYIVEGDIRALPPSAIKALVAHFSKVHSAEHLEEILCLLDTSTMDIDQVTSLCKSYNLYDAFIYVWTQTLKDYVGPLIELLNIIHQDENITEAESVKNTGNAMKIFPYMSYTLTGRIYPTGYELEEADALRAKTDVYRFLLAGDSGGTRFGNLRTILSFDSPSFFSMLNEAFEDNFLNETADQVGSANGPSDKFSINRQYIISILLEVMEPGSELDVLSTIYLDIFIARNLPKYPQYILLPGSALSGVLLRLCEYPLAEMLEDCQLSAECLLSIYHPPDIQVFIPYFKTAGFYRILKSVYRAEKHYPELIMTYFDDVEEKESVFTALRNCLRKSTTLTPKQRHEVMDVMISHATDLVAINVTETAHLVQEVAPDLHQRFTTSLDHDPRSQYLYLRTLFEPPERKYKTHKHLEQTLIEMYVKLMCTYDLQSVAGFINTLSETRNSLELDIDSVLSVMEDRGVVDAVVVLLARRGELRRAMDRLIEHLQTLKVGLAGLLEAPDDTRHEQIDLINSIGGYGRVGIWLCQKFDDSKMQPQPETKVLSVRDRNAALREPLNFNESLWLDLIETLVHIARYLTEKLRASGGYQDSNANMEKPLLTGQEQNNAVSPLHSLVQQTFTALLSLTSERSTVTKRTDLTFLRILRAFLTRAASTSPSLNELRSVLRDIFSAYTYEESLLSLANSMLDKDLFVHVDELVQLRPRGWRPKGRLCCVCRQRVWGPGAGEQIWEAWESKTKKSLKRDTAAGTSISPGKEFYVSSDAQDIKGKGRAVDSVSLPVGAGAAEAETSLRSAENVTATKVDPPDLDHNNPRKSSDNHTSALVIFACRHVYHRTCLLRKDTYDTGQDPDILISDRSIPICPRCSINQ</sequence>
<dbReference type="Pfam" id="PF25066">
    <property type="entry name" value="TPR_VPS8_2"/>
    <property type="match status" value="1"/>
</dbReference>
<dbReference type="SUPFAM" id="SSF50978">
    <property type="entry name" value="WD40 repeat-like"/>
    <property type="match status" value="1"/>
</dbReference>
<evidence type="ECO:0000313" key="6">
    <source>
        <dbReference type="Proteomes" id="UP000242877"/>
    </source>
</evidence>
<feature type="compositionally biased region" description="Acidic residues" evidence="2">
    <location>
        <begin position="17"/>
        <end position="26"/>
    </location>
</feature>
<reference evidence="5 6" key="1">
    <citation type="journal article" date="2016" name="Genome Biol. Evol.">
        <title>Divergent and convergent evolution of fungal pathogenicity.</title>
        <authorList>
            <person name="Shang Y."/>
            <person name="Xiao G."/>
            <person name="Zheng P."/>
            <person name="Cen K."/>
            <person name="Zhan S."/>
            <person name="Wang C."/>
        </authorList>
    </citation>
    <scope>NUCLEOTIDE SEQUENCE [LARGE SCALE GENOMIC DNA]</scope>
    <source>
        <strain evidence="5 6">ARSEF 7405</strain>
    </source>
</reference>
<dbReference type="Pfam" id="PF12816">
    <property type="entry name" value="TPR_Vps8"/>
    <property type="match status" value="1"/>
</dbReference>
<dbReference type="PANTHER" id="PTHR12616:SF8">
    <property type="entry name" value="VACUOLAR PROTEIN SORTING-ASSOCIATED PROTEIN 8 HOMOLOG"/>
    <property type="match status" value="1"/>
</dbReference>
<dbReference type="GO" id="GO:0005770">
    <property type="term" value="C:late endosome"/>
    <property type="evidence" value="ECO:0007669"/>
    <property type="project" value="TreeGrafter"/>
</dbReference>
<evidence type="ECO:0000259" key="4">
    <source>
        <dbReference type="Pfam" id="PF25066"/>
    </source>
</evidence>
<dbReference type="InterPro" id="IPR036322">
    <property type="entry name" value="WD40_repeat_dom_sf"/>
</dbReference>
<keyword evidence="6" id="KW-1185">Reference proteome</keyword>
<dbReference type="GO" id="GO:0034058">
    <property type="term" value="P:endosomal vesicle fusion"/>
    <property type="evidence" value="ECO:0007669"/>
    <property type="project" value="TreeGrafter"/>
</dbReference>
<dbReference type="GO" id="GO:0030897">
    <property type="term" value="C:HOPS complex"/>
    <property type="evidence" value="ECO:0007669"/>
    <property type="project" value="TreeGrafter"/>
</dbReference>
<evidence type="ECO:0000256" key="1">
    <source>
        <dbReference type="ARBA" id="ARBA00009422"/>
    </source>
</evidence>
<gene>
    <name evidence="5" type="ORF">AAP_04415</name>
</gene>
<name>A0A167WU01_9EURO</name>
<feature type="compositionally biased region" description="Basic and acidic residues" evidence="2">
    <location>
        <begin position="1494"/>
        <end position="1508"/>
    </location>
</feature>
<evidence type="ECO:0000259" key="3">
    <source>
        <dbReference type="Pfam" id="PF12816"/>
    </source>
</evidence>
<dbReference type="InterPro" id="IPR015943">
    <property type="entry name" value="WD40/YVTN_repeat-like_dom_sf"/>
</dbReference>
<dbReference type="EMBL" id="AZGZ01000021">
    <property type="protein sequence ID" value="KZZ89268.1"/>
    <property type="molecule type" value="Genomic_DNA"/>
</dbReference>
<feature type="compositionally biased region" description="Low complexity" evidence="2">
    <location>
        <begin position="79"/>
        <end position="113"/>
    </location>
</feature>
<dbReference type="InterPro" id="IPR019775">
    <property type="entry name" value="WD40_repeat_CS"/>
</dbReference>
<dbReference type="Pfam" id="PF23410">
    <property type="entry name" value="Beta-prop_VPS8"/>
    <property type="match status" value="1"/>
</dbReference>
<organism evidence="5 6">
    <name type="scientific">Ascosphaera apis ARSEF 7405</name>
    <dbReference type="NCBI Taxonomy" id="392613"/>
    <lineage>
        <taxon>Eukaryota</taxon>
        <taxon>Fungi</taxon>
        <taxon>Dikarya</taxon>
        <taxon>Ascomycota</taxon>
        <taxon>Pezizomycotina</taxon>
        <taxon>Eurotiomycetes</taxon>
        <taxon>Eurotiomycetidae</taxon>
        <taxon>Onygenales</taxon>
        <taxon>Ascosphaeraceae</taxon>
        <taxon>Ascosphaera</taxon>
    </lineage>
</organism>
<protein>
    <submittedName>
        <fullName evidence="5">Golgi complex component</fullName>
    </submittedName>
</protein>
<dbReference type="InterPro" id="IPR059070">
    <property type="entry name" value="TPR_VPS8_2"/>
</dbReference>
<dbReference type="PROSITE" id="PS00678">
    <property type="entry name" value="WD_REPEATS_1"/>
    <property type="match status" value="1"/>
</dbReference>
<feature type="domain" description="Vacuolar protein sorting-associated protein 8 central" evidence="3">
    <location>
        <begin position="687"/>
        <end position="865"/>
    </location>
</feature>